<sequence length="53" mass="5377">MSEGAGAGRVEVGVNEGGGGCTRTRIAALLGAPLGTVKSRVRDGLRRLRVELG</sequence>
<comment type="caution">
    <text evidence="1">The sequence shown here is derived from an EMBL/GenBank/DDBJ whole genome shotgun (WGS) entry which is preliminary data.</text>
</comment>
<keyword evidence="2" id="KW-1185">Reference proteome</keyword>
<evidence type="ECO:0008006" key="3">
    <source>
        <dbReference type="Google" id="ProtNLM"/>
    </source>
</evidence>
<dbReference type="SUPFAM" id="SSF88659">
    <property type="entry name" value="Sigma3 and sigma4 domains of RNA polymerase sigma factors"/>
    <property type="match status" value="1"/>
</dbReference>
<reference evidence="1 2" key="1">
    <citation type="journal article" date="2019" name="Int. J. Syst. Evol. Microbiol.">
        <title>The Global Catalogue of Microorganisms (GCM) 10K type strain sequencing project: providing services to taxonomists for standard genome sequencing and annotation.</title>
        <authorList>
            <consortium name="The Broad Institute Genomics Platform"/>
            <consortium name="The Broad Institute Genome Sequencing Center for Infectious Disease"/>
            <person name="Wu L."/>
            <person name="Ma J."/>
        </authorList>
    </citation>
    <scope>NUCLEOTIDE SEQUENCE [LARGE SCALE GENOMIC DNA]</scope>
    <source>
        <strain evidence="1 2">JCM 14559</strain>
    </source>
</reference>
<dbReference type="InterPro" id="IPR013324">
    <property type="entry name" value="RNA_pol_sigma_r3/r4-like"/>
</dbReference>
<protein>
    <recommendedName>
        <fullName evidence="3">Sigma-70-like protein</fullName>
    </recommendedName>
</protein>
<accession>A0ABN2WML0</accession>
<gene>
    <name evidence="1" type="ORF">GCM10009759_23520</name>
</gene>
<evidence type="ECO:0000313" key="2">
    <source>
        <dbReference type="Proteomes" id="UP001500897"/>
    </source>
</evidence>
<dbReference type="InterPro" id="IPR036388">
    <property type="entry name" value="WH-like_DNA-bd_sf"/>
</dbReference>
<evidence type="ECO:0000313" key="1">
    <source>
        <dbReference type="EMBL" id="GAA2095365.1"/>
    </source>
</evidence>
<dbReference type="Proteomes" id="UP001500897">
    <property type="component" value="Unassembled WGS sequence"/>
</dbReference>
<dbReference type="EMBL" id="BAAANS010000012">
    <property type="protein sequence ID" value="GAA2095365.1"/>
    <property type="molecule type" value="Genomic_DNA"/>
</dbReference>
<name>A0ABN2WML0_9ACTN</name>
<proteinExistence type="predicted"/>
<organism evidence="1 2">
    <name type="scientific">Kitasatospora saccharophila</name>
    <dbReference type="NCBI Taxonomy" id="407973"/>
    <lineage>
        <taxon>Bacteria</taxon>
        <taxon>Bacillati</taxon>
        <taxon>Actinomycetota</taxon>
        <taxon>Actinomycetes</taxon>
        <taxon>Kitasatosporales</taxon>
        <taxon>Streptomycetaceae</taxon>
        <taxon>Kitasatospora</taxon>
    </lineage>
</organism>
<dbReference type="Gene3D" id="1.10.10.10">
    <property type="entry name" value="Winged helix-like DNA-binding domain superfamily/Winged helix DNA-binding domain"/>
    <property type="match status" value="1"/>
</dbReference>